<dbReference type="PANTHER" id="PTHR30579:SF7">
    <property type="entry name" value="HTH-TYPE TRANSCRIPTIONAL REGULATOR LRHA-RELATED"/>
    <property type="match status" value="1"/>
</dbReference>
<dbReference type="Pfam" id="PF03466">
    <property type="entry name" value="LysR_substrate"/>
    <property type="match status" value="1"/>
</dbReference>
<evidence type="ECO:0000256" key="1">
    <source>
        <dbReference type="ARBA" id="ARBA00009437"/>
    </source>
</evidence>
<dbReference type="EMBL" id="JBHRXY010000033">
    <property type="protein sequence ID" value="MFC3631543.1"/>
    <property type="molecule type" value="Genomic_DNA"/>
</dbReference>
<comment type="caution">
    <text evidence="6">The sequence shown here is derived from an EMBL/GenBank/DDBJ whole genome shotgun (WGS) entry which is preliminary data.</text>
</comment>
<dbReference type="PRINTS" id="PR00039">
    <property type="entry name" value="HTHLYSR"/>
</dbReference>
<keyword evidence="4" id="KW-0804">Transcription</keyword>
<feature type="domain" description="HTH lysR-type" evidence="5">
    <location>
        <begin position="4"/>
        <end position="61"/>
    </location>
</feature>
<dbReference type="Pfam" id="PF00126">
    <property type="entry name" value="HTH_1"/>
    <property type="match status" value="1"/>
</dbReference>
<proteinExistence type="inferred from homology"/>
<dbReference type="Proteomes" id="UP001595539">
    <property type="component" value="Unassembled WGS sequence"/>
</dbReference>
<dbReference type="Gene3D" id="1.10.10.10">
    <property type="entry name" value="Winged helix-like DNA-binding domain superfamily/Winged helix DNA-binding domain"/>
    <property type="match status" value="1"/>
</dbReference>
<name>A0ABV7U8U4_9RHOB</name>
<organism evidence="6 7">
    <name type="scientific">Paracoccus angustae</name>
    <dbReference type="NCBI Taxonomy" id="1671480"/>
    <lineage>
        <taxon>Bacteria</taxon>
        <taxon>Pseudomonadati</taxon>
        <taxon>Pseudomonadota</taxon>
        <taxon>Alphaproteobacteria</taxon>
        <taxon>Rhodobacterales</taxon>
        <taxon>Paracoccaceae</taxon>
        <taxon>Paracoccus</taxon>
    </lineage>
</organism>
<dbReference type="Gene3D" id="3.40.190.10">
    <property type="entry name" value="Periplasmic binding protein-like II"/>
    <property type="match status" value="2"/>
</dbReference>
<dbReference type="SUPFAM" id="SSF53850">
    <property type="entry name" value="Periplasmic binding protein-like II"/>
    <property type="match status" value="1"/>
</dbReference>
<dbReference type="InterPro" id="IPR050176">
    <property type="entry name" value="LTTR"/>
</dbReference>
<dbReference type="InterPro" id="IPR000847">
    <property type="entry name" value="LysR_HTH_N"/>
</dbReference>
<evidence type="ECO:0000256" key="2">
    <source>
        <dbReference type="ARBA" id="ARBA00023015"/>
    </source>
</evidence>
<sequence length="284" mass="31704">MRDIDTALLRSFIHVAETGNFTKAADRVHRSQSAVSIQIKNLEAVVGRQLFDRKKRNVRLTPHGEILLDYARQILRMNDEAYHKISSGGERRLLRLGIVEYLAPHRLPAILTHLRNAFPQYDIRVTVDLSSRLREHIRNETLDIAICASEIRDAKGDPLFLEQLVWVAAKGQSRIDDTIPLALLPAPCLYRSAATEALDRVGRPWYCAITTMNVSGVQSAVSAGLATSVIGTTSIDKNMIVLDEQHGFPSLGALQVSLERGRGAEDIDIREFVEFLADCIQNNI</sequence>
<accession>A0ABV7U8U4</accession>
<dbReference type="PANTHER" id="PTHR30579">
    <property type="entry name" value="TRANSCRIPTIONAL REGULATOR"/>
    <property type="match status" value="1"/>
</dbReference>
<comment type="similarity">
    <text evidence="1">Belongs to the LysR transcriptional regulatory family.</text>
</comment>
<keyword evidence="2" id="KW-0805">Transcription regulation</keyword>
<evidence type="ECO:0000313" key="7">
    <source>
        <dbReference type="Proteomes" id="UP001595539"/>
    </source>
</evidence>
<dbReference type="RefSeq" id="WP_377763864.1">
    <property type="nucleotide sequence ID" value="NZ_JBHRXY010000033.1"/>
</dbReference>
<protein>
    <submittedName>
        <fullName evidence="6">LysR family transcriptional regulator</fullName>
    </submittedName>
</protein>
<gene>
    <name evidence="6" type="ORF">ACFOM8_19100</name>
</gene>
<evidence type="ECO:0000256" key="4">
    <source>
        <dbReference type="ARBA" id="ARBA00023163"/>
    </source>
</evidence>
<keyword evidence="7" id="KW-1185">Reference proteome</keyword>
<dbReference type="InterPro" id="IPR036390">
    <property type="entry name" value="WH_DNA-bd_sf"/>
</dbReference>
<evidence type="ECO:0000256" key="3">
    <source>
        <dbReference type="ARBA" id="ARBA00023125"/>
    </source>
</evidence>
<dbReference type="PROSITE" id="PS50931">
    <property type="entry name" value="HTH_LYSR"/>
    <property type="match status" value="1"/>
</dbReference>
<dbReference type="InterPro" id="IPR036388">
    <property type="entry name" value="WH-like_DNA-bd_sf"/>
</dbReference>
<dbReference type="InterPro" id="IPR005119">
    <property type="entry name" value="LysR_subst-bd"/>
</dbReference>
<evidence type="ECO:0000259" key="5">
    <source>
        <dbReference type="PROSITE" id="PS50931"/>
    </source>
</evidence>
<keyword evidence="3" id="KW-0238">DNA-binding</keyword>
<reference evidence="7" key="1">
    <citation type="journal article" date="2019" name="Int. J. Syst. Evol. Microbiol.">
        <title>The Global Catalogue of Microorganisms (GCM) 10K type strain sequencing project: providing services to taxonomists for standard genome sequencing and annotation.</title>
        <authorList>
            <consortium name="The Broad Institute Genomics Platform"/>
            <consortium name="The Broad Institute Genome Sequencing Center for Infectious Disease"/>
            <person name="Wu L."/>
            <person name="Ma J."/>
        </authorList>
    </citation>
    <scope>NUCLEOTIDE SEQUENCE [LARGE SCALE GENOMIC DNA]</scope>
    <source>
        <strain evidence="7">KCTC 42473</strain>
    </source>
</reference>
<dbReference type="SUPFAM" id="SSF46785">
    <property type="entry name" value="Winged helix' DNA-binding domain"/>
    <property type="match status" value="1"/>
</dbReference>
<evidence type="ECO:0000313" key="6">
    <source>
        <dbReference type="EMBL" id="MFC3631543.1"/>
    </source>
</evidence>